<dbReference type="AlphaFoldDB" id="A0A3A3Z2U5"/>
<feature type="chain" id="PRO_5039344511" description="AMIN-like domain-containing protein" evidence="1">
    <location>
        <begin position="22"/>
        <end position="182"/>
    </location>
</feature>
<evidence type="ECO:0000313" key="4">
    <source>
        <dbReference type="Proteomes" id="UP000265614"/>
    </source>
</evidence>
<evidence type="ECO:0000313" key="3">
    <source>
        <dbReference type="EMBL" id="RJK94771.1"/>
    </source>
</evidence>
<dbReference type="Pfam" id="PF24837">
    <property type="entry name" value="AMIN-like"/>
    <property type="match status" value="1"/>
</dbReference>
<feature type="signal peptide" evidence="1">
    <location>
        <begin position="1"/>
        <end position="21"/>
    </location>
</feature>
<evidence type="ECO:0000256" key="1">
    <source>
        <dbReference type="SAM" id="SignalP"/>
    </source>
</evidence>
<proteinExistence type="predicted"/>
<accession>A0A3A3Z2U5</accession>
<protein>
    <recommendedName>
        <fullName evidence="2">AMIN-like domain-containing protein</fullName>
    </recommendedName>
</protein>
<evidence type="ECO:0000259" key="2">
    <source>
        <dbReference type="Pfam" id="PF24837"/>
    </source>
</evidence>
<sequence length="182" mass="19226">MHRTAAVLAAAALGASFVATAPAPAAQGAACRTDWGSTVERDRSSTPAEVVGVRAGRHACFDRLVVDLGRGPAAGWWVGYVPEVRQAASGDVLPTRGGASLQVTVHAAAYDEDYRPTYRPRDPREVVPVAGYRTFRQVVWASSWEGDTGLGIGTRARLPFRAFAVAGPGGTTRVVVDVAHTW</sequence>
<name>A0A3A3Z2U5_9ACTN</name>
<feature type="domain" description="AMIN-like" evidence="2">
    <location>
        <begin position="49"/>
        <end position="180"/>
    </location>
</feature>
<reference evidence="3 4" key="1">
    <citation type="submission" date="2018-09" db="EMBL/GenBank/DDBJ databases">
        <title>YIM 75000 draft genome.</title>
        <authorList>
            <person name="Tang S."/>
            <person name="Feng Y."/>
        </authorList>
    </citation>
    <scope>NUCLEOTIDE SEQUENCE [LARGE SCALE GENOMIC DNA]</scope>
    <source>
        <strain evidence="3 4">YIM 75000</strain>
    </source>
</reference>
<dbReference type="RefSeq" id="WP_119950953.1">
    <property type="nucleotide sequence ID" value="NZ_QZEZ01000006.1"/>
</dbReference>
<gene>
    <name evidence="3" type="ORF">D5H78_13130</name>
</gene>
<dbReference type="Proteomes" id="UP000265614">
    <property type="component" value="Unassembled WGS sequence"/>
</dbReference>
<dbReference type="OrthoDB" id="3393679at2"/>
<keyword evidence="1" id="KW-0732">Signal</keyword>
<keyword evidence="4" id="KW-1185">Reference proteome</keyword>
<dbReference type="InterPro" id="IPR056303">
    <property type="entry name" value="AMIN-like"/>
</dbReference>
<comment type="caution">
    <text evidence="3">The sequence shown here is derived from an EMBL/GenBank/DDBJ whole genome shotgun (WGS) entry which is preliminary data.</text>
</comment>
<organism evidence="3 4">
    <name type="scientific">Vallicoccus soli</name>
    <dbReference type="NCBI Taxonomy" id="2339232"/>
    <lineage>
        <taxon>Bacteria</taxon>
        <taxon>Bacillati</taxon>
        <taxon>Actinomycetota</taxon>
        <taxon>Actinomycetes</taxon>
        <taxon>Motilibacterales</taxon>
        <taxon>Vallicoccaceae</taxon>
        <taxon>Vallicoccus</taxon>
    </lineage>
</organism>
<dbReference type="EMBL" id="QZEZ01000006">
    <property type="protein sequence ID" value="RJK94771.1"/>
    <property type="molecule type" value="Genomic_DNA"/>
</dbReference>